<dbReference type="OrthoDB" id="5290015at2759"/>
<sequence>MAAPVGNFVVLTWQEGMVLGTGPPMLPNPPNTLEYTYVTSAINIALAILETEQGRQALTRIALNIDRGRRPGVGGPRWHGPNANALARAQIDVFVQKLRDAFPLVVINHNMTDIDMLAYTPRGTWFGDLADFNPREQAIQLNGSRVKDMIAASNGDPQRFQTFHFLFATTLVHEAGGHVLMTYLGGGDLSTPPSLYVPGYTNPNMGESGRYLELKLFGGTTEYYHDPNQDDHQASPSHSEELGVVSIQTLCEAWVATLASTLKTYSI</sequence>
<dbReference type="EMBL" id="JOWA01000121">
    <property type="protein sequence ID" value="KEZ40347.1"/>
    <property type="molecule type" value="Genomic_DNA"/>
</dbReference>
<reference evidence="1 2" key="1">
    <citation type="journal article" date="2014" name="Genome Announc.">
        <title>Draft genome sequence of the pathogenic fungus Scedosporium apiospermum.</title>
        <authorList>
            <person name="Vandeputte P."/>
            <person name="Ghamrawi S."/>
            <person name="Rechenmann M."/>
            <person name="Iltis A."/>
            <person name="Giraud S."/>
            <person name="Fleury M."/>
            <person name="Thornton C."/>
            <person name="Delhaes L."/>
            <person name="Meyer W."/>
            <person name="Papon N."/>
            <person name="Bouchara J.P."/>
        </authorList>
    </citation>
    <scope>NUCLEOTIDE SEQUENCE [LARGE SCALE GENOMIC DNA]</scope>
    <source>
        <strain evidence="1 2">IHEM 14462</strain>
    </source>
</reference>
<gene>
    <name evidence="1" type="ORF">SAPIO_CDS8194</name>
</gene>
<comment type="caution">
    <text evidence="1">The sequence shown here is derived from an EMBL/GenBank/DDBJ whole genome shotgun (WGS) entry which is preliminary data.</text>
</comment>
<keyword evidence="2" id="KW-1185">Reference proteome</keyword>
<dbReference type="Proteomes" id="UP000028545">
    <property type="component" value="Unassembled WGS sequence"/>
</dbReference>
<dbReference type="VEuPathDB" id="FungiDB:SAPIO_CDS8194"/>
<dbReference type="KEGG" id="sapo:SAPIO_CDS8194"/>
<proteinExistence type="predicted"/>
<dbReference type="AlphaFoldDB" id="A0A084FZ35"/>
<accession>A0A084FZ35</accession>
<dbReference type="RefSeq" id="XP_016640146.1">
    <property type="nucleotide sequence ID" value="XM_016789883.1"/>
</dbReference>
<evidence type="ECO:0000313" key="1">
    <source>
        <dbReference type="EMBL" id="KEZ40347.1"/>
    </source>
</evidence>
<evidence type="ECO:0000313" key="2">
    <source>
        <dbReference type="Proteomes" id="UP000028545"/>
    </source>
</evidence>
<dbReference type="OMA" id="YHERAVW"/>
<dbReference type="GeneID" id="27727266"/>
<organism evidence="1 2">
    <name type="scientific">Pseudallescheria apiosperma</name>
    <name type="common">Scedosporium apiospermum</name>
    <dbReference type="NCBI Taxonomy" id="563466"/>
    <lineage>
        <taxon>Eukaryota</taxon>
        <taxon>Fungi</taxon>
        <taxon>Dikarya</taxon>
        <taxon>Ascomycota</taxon>
        <taxon>Pezizomycotina</taxon>
        <taxon>Sordariomycetes</taxon>
        <taxon>Hypocreomycetidae</taxon>
        <taxon>Microascales</taxon>
        <taxon>Microascaceae</taxon>
        <taxon>Scedosporium</taxon>
    </lineage>
</organism>
<dbReference type="HOGENOM" id="CLU_1042647_0_0_1"/>
<name>A0A084FZ35_PSEDA</name>
<protein>
    <submittedName>
        <fullName evidence="1">Uncharacterized protein</fullName>
    </submittedName>
</protein>